<organism evidence="2 3">
    <name type="scientific">Geomonas subterranea</name>
    <dbReference type="NCBI Taxonomy" id="2847989"/>
    <lineage>
        <taxon>Bacteria</taxon>
        <taxon>Pseudomonadati</taxon>
        <taxon>Thermodesulfobacteriota</taxon>
        <taxon>Desulfuromonadia</taxon>
        <taxon>Geobacterales</taxon>
        <taxon>Geobacteraceae</taxon>
        <taxon>Geomonas</taxon>
    </lineage>
</organism>
<keyword evidence="3" id="KW-1185">Reference proteome</keyword>
<accession>A0ABX8LFE3</accession>
<name>A0ABX8LFE3_9BACT</name>
<evidence type="ECO:0000313" key="3">
    <source>
        <dbReference type="Proteomes" id="UP000683559"/>
    </source>
</evidence>
<reference evidence="2 3" key="1">
    <citation type="submission" date="2021-06" db="EMBL/GenBank/DDBJ databases">
        <title>Gemonas diversity in paddy soil.</title>
        <authorList>
            <person name="Liu G."/>
        </authorList>
    </citation>
    <scope>NUCLEOTIDE SEQUENCE [LARGE SCALE GENOMIC DNA]</scope>
    <source>
        <strain evidence="2 3">RG2</strain>
    </source>
</reference>
<feature type="region of interest" description="Disordered" evidence="1">
    <location>
        <begin position="33"/>
        <end position="64"/>
    </location>
</feature>
<dbReference type="EMBL" id="CP077683">
    <property type="protein sequence ID" value="QXE89380.1"/>
    <property type="molecule type" value="Genomic_DNA"/>
</dbReference>
<sequence length="64" mass="6888">MKQQIMAAPTALNAGKILAPAPLLIAALPHLPARGRADSPSRVPARHPRRLWGREDGFTMAAPR</sequence>
<protein>
    <submittedName>
        <fullName evidence="2">Uncharacterized protein</fullName>
    </submittedName>
</protein>
<evidence type="ECO:0000313" key="2">
    <source>
        <dbReference type="EMBL" id="QXE89380.1"/>
    </source>
</evidence>
<dbReference type="Proteomes" id="UP000683559">
    <property type="component" value="Chromosome"/>
</dbReference>
<proteinExistence type="predicted"/>
<dbReference type="RefSeq" id="WP_217286063.1">
    <property type="nucleotide sequence ID" value="NZ_CP077683.1"/>
</dbReference>
<gene>
    <name evidence="2" type="ORF">KP001_13045</name>
</gene>
<evidence type="ECO:0000256" key="1">
    <source>
        <dbReference type="SAM" id="MobiDB-lite"/>
    </source>
</evidence>